<proteinExistence type="predicted"/>
<reference evidence="2" key="2">
    <citation type="submission" date="2015-02" db="UniProtKB">
        <authorList>
            <consortium name="EnsemblMetazoa"/>
        </authorList>
    </citation>
    <scope>IDENTIFICATION</scope>
</reference>
<organism evidence="2 3">
    <name type="scientific">Strigamia maritima</name>
    <name type="common">European centipede</name>
    <name type="synonym">Geophilus maritimus</name>
    <dbReference type="NCBI Taxonomy" id="126957"/>
    <lineage>
        <taxon>Eukaryota</taxon>
        <taxon>Metazoa</taxon>
        <taxon>Ecdysozoa</taxon>
        <taxon>Arthropoda</taxon>
        <taxon>Myriapoda</taxon>
        <taxon>Chilopoda</taxon>
        <taxon>Pleurostigmophora</taxon>
        <taxon>Geophilomorpha</taxon>
        <taxon>Linotaeniidae</taxon>
        <taxon>Strigamia</taxon>
    </lineage>
</organism>
<evidence type="ECO:0000256" key="1">
    <source>
        <dbReference type="SAM" id="MobiDB-lite"/>
    </source>
</evidence>
<dbReference type="EnsemblMetazoa" id="SMAR002170-RA">
    <property type="protein sequence ID" value="SMAR002170-PA"/>
    <property type="gene ID" value="SMAR002170"/>
</dbReference>
<dbReference type="AlphaFoldDB" id="T1IMG7"/>
<dbReference type="Proteomes" id="UP000014500">
    <property type="component" value="Unassembled WGS sequence"/>
</dbReference>
<protein>
    <submittedName>
        <fullName evidence="2">Uncharacterized protein</fullName>
    </submittedName>
</protein>
<feature type="region of interest" description="Disordered" evidence="1">
    <location>
        <begin position="62"/>
        <end position="94"/>
    </location>
</feature>
<keyword evidence="3" id="KW-1185">Reference proteome</keyword>
<evidence type="ECO:0000313" key="3">
    <source>
        <dbReference type="Proteomes" id="UP000014500"/>
    </source>
</evidence>
<dbReference type="HOGENOM" id="CLU_984546_0_0_1"/>
<feature type="compositionally biased region" description="Polar residues" evidence="1">
    <location>
        <begin position="81"/>
        <end position="94"/>
    </location>
</feature>
<name>T1IMG7_STRMM</name>
<dbReference type="EMBL" id="JH431047">
    <property type="status" value="NOT_ANNOTATED_CDS"/>
    <property type="molecule type" value="Genomic_DNA"/>
</dbReference>
<evidence type="ECO:0000313" key="2">
    <source>
        <dbReference type="EnsemblMetazoa" id="SMAR002170-PA"/>
    </source>
</evidence>
<accession>T1IMG7</accession>
<feature type="compositionally biased region" description="Low complexity" evidence="1">
    <location>
        <begin position="62"/>
        <end position="80"/>
    </location>
</feature>
<dbReference type="eggNOG" id="ENOG502SE89">
    <property type="taxonomic scope" value="Eukaryota"/>
</dbReference>
<sequence>MEETSNYVIRELRGLLGRAIELTHNDEIATSSPSASSLSAFNLSASSPSASSLSASSLSASSLSASSPSTSTPLNTRTSSINLPFTSYGRPSTSSGLMDEYRGLFRYGNKSSKPRKRQKTNDKSLSWTHEFCCLASCDQTKKPQKEEKTELFAAGLGQQKISFPADADWTDVKGILIDVFPKLQTGGGFELMRLEGRINLKVIEMPASGYSIPFLKSSHLGQALCYIRPIQVSLDLTPSEVCSEVTIEIVTDKCFKCNMEFPLKQLRDHVQSCKPIPSDDDIT</sequence>
<reference evidence="3" key="1">
    <citation type="submission" date="2011-05" db="EMBL/GenBank/DDBJ databases">
        <authorList>
            <person name="Richards S.R."/>
            <person name="Qu J."/>
            <person name="Jiang H."/>
            <person name="Jhangiani S.N."/>
            <person name="Agravi P."/>
            <person name="Goodspeed R."/>
            <person name="Gross S."/>
            <person name="Mandapat C."/>
            <person name="Jackson L."/>
            <person name="Mathew T."/>
            <person name="Pu L."/>
            <person name="Thornton R."/>
            <person name="Saada N."/>
            <person name="Wilczek-Boney K.B."/>
            <person name="Lee S."/>
            <person name="Kovar C."/>
            <person name="Wu Y."/>
            <person name="Scherer S.E."/>
            <person name="Worley K.C."/>
            <person name="Muzny D.M."/>
            <person name="Gibbs R."/>
        </authorList>
    </citation>
    <scope>NUCLEOTIDE SEQUENCE</scope>
    <source>
        <strain evidence="3">Brora</strain>
    </source>
</reference>